<evidence type="ECO:0000256" key="7">
    <source>
        <dbReference type="PROSITE-ProRule" id="PRU00024"/>
    </source>
</evidence>
<dbReference type="InterPro" id="IPR000315">
    <property type="entry name" value="Znf_B-box"/>
</dbReference>
<accession>A0A1U8AGZ4</accession>
<evidence type="ECO:0000256" key="3">
    <source>
        <dbReference type="ARBA" id="ARBA00022723"/>
    </source>
</evidence>
<dbReference type="InterPro" id="IPR045281">
    <property type="entry name" value="CONSTANS-like"/>
</dbReference>
<dbReference type="GO" id="GO:0008270">
    <property type="term" value="F:zinc ion binding"/>
    <property type="evidence" value="ECO:0007669"/>
    <property type="project" value="UniProtKB-KW"/>
</dbReference>
<sequence length="367" mass="40651">MMIKEEGGSGGTGGGGGWARMCDSCCSAPCAVYCRADSAYLCAGCDARIHDQVVSQHERVWICEVCERAPAAFTCKADAAALCTTCDADIHSANPLARRHHRVPILPISGCLYGPSGMNPGRPVRPEINIEDEFMTQEADEEDEDEAASWLLLNPVKNNNQNNSGLLFGGEVDEYLDLVDYNSCTENQYNDHYYQQNQCSVQQKNEGSDSVVPIQCLAVKENQHNLQLEMDYEASKPGFSYTASLSHSVSFSSIDASVVPDGIMNDISNSHSRPPKGTIDLFSSPPLPMPPQFTPMDREAKVLRYREKRKTRKFEKTIRYASRKAYAETRPRIKGRFAKRTDVEVEVDQMFSTTVLAESGYGIVPSF</sequence>
<dbReference type="KEGG" id="nnu:104600461"/>
<dbReference type="Pfam" id="PF06203">
    <property type="entry name" value="CCT"/>
    <property type="match status" value="1"/>
</dbReference>
<dbReference type="InterPro" id="IPR010402">
    <property type="entry name" value="CCT_domain"/>
</dbReference>
<dbReference type="OMA" id="KSHMHHE"/>
<evidence type="ECO:0000256" key="6">
    <source>
        <dbReference type="ARBA" id="ARBA00023242"/>
    </source>
</evidence>
<dbReference type="SMART" id="SM00336">
    <property type="entry name" value="BBOX"/>
    <property type="match status" value="2"/>
</dbReference>
<comment type="similarity">
    <text evidence="2">Belongs to the CONSTANS family.</text>
</comment>
<dbReference type="PANTHER" id="PTHR31319:SF39">
    <property type="entry name" value="ZINC FINGER PROTEIN CONSTANS-LIKE 1"/>
    <property type="match status" value="1"/>
</dbReference>
<dbReference type="GO" id="GO:0009909">
    <property type="term" value="P:regulation of flower development"/>
    <property type="evidence" value="ECO:0000318"/>
    <property type="project" value="GO_Central"/>
</dbReference>
<dbReference type="GO" id="GO:0005634">
    <property type="term" value="C:nucleus"/>
    <property type="evidence" value="ECO:0000318"/>
    <property type="project" value="GO_Central"/>
</dbReference>
<evidence type="ECO:0000256" key="8">
    <source>
        <dbReference type="PROSITE-ProRule" id="PRU00357"/>
    </source>
</evidence>
<dbReference type="RefSeq" id="XP_010261698.1">
    <property type="nucleotide sequence ID" value="XM_010263396.1"/>
</dbReference>
<dbReference type="eggNOG" id="KOG1601">
    <property type="taxonomic scope" value="Eukaryota"/>
</dbReference>
<keyword evidence="3" id="KW-0479">Metal-binding</keyword>
<evidence type="ECO:0000256" key="4">
    <source>
        <dbReference type="ARBA" id="ARBA00022771"/>
    </source>
</evidence>
<dbReference type="Pfam" id="PF00643">
    <property type="entry name" value="zf-B_box"/>
    <property type="match status" value="1"/>
</dbReference>
<dbReference type="OrthoDB" id="153872at2759"/>
<evidence type="ECO:0000313" key="10">
    <source>
        <dbReference type="RefSeq" id="XP_010261698.1"/>
    </source>
</evidence>
<organism evidence="9 10">
    <name type="scientific">Nelumbo nucifera</name>
    <name type="common">Sacred lotus</name>
    <dbReference type="NCBI Taxonomy" id="4432"/>
    <lineage>
        <taxon>Eukaryota</taxon>
        <taxon>Viridiplantae</taxon>
        <taxon>Streptophyta</taxon>
        <taxon>Embryophyta</taxon>
        <taxon>Tracheophyta</taxon>
        <taxon>Spermatophyta</taxon>
        <taxon>Magnoliopsida</taxon>
        <taxon>Proteales</taxon>
        <taxon>Nelumbonaceae</taxon>
        <taxon>Nelumbo</taxon>
    </lineage>
</organism>
<gene>
    <name evidence="10" type="primary">LOC104600461</name>
</gene>
<dbReference type="PROSITE" id="PS51017">
    <property type="entry name" value="CCT"/>
    <property type="match status" value="1"/>
</dbReference>
<dbReference type="STRING" id="4432.A0A1U8AGZ4"/>
<evidence type="ECO:0000313" key="9">
    <source>
        <dbReference type="Proteomes" id="UP000189703"/>
    </source>
</evidence>
<dbReference type="PROSITE" id="PS50119">
    <property type="entry name" value="ZF_BBOX"/>
    <property type="match status" value="2"/>
</dbReference>
<proteinExistence type="inferred from homology"/>
<dbReference type="AlphaFoldDB" id="A0A1U8AGZ4"/>
<keyword evidence="5" id="KW-0862">Zinc</keyword>
<reference evidence="10" key="1">
    <citation type="submission" date="2025-08" db="UniProtKB">
        <authorList>
            <consortium name="RefSeq"/>
        </authorList>
    </citation>
    <scope>IDENTIFICATION</scope>
</reference>
<dbReference type="Proteomes" id="UP000189703">
    <property type="component" value="Unplaced"/>
</dbReference>
<dbReference type="FunCoup" id="A0A1U8AGZ4">
    <property type="interactions" value="232"/>
</dbReference>
<dbReference type="GeneID" id="104600461"/>
<protein>
    <submittedName>
        <fullName evidence="10">Zinc finger protein CONSTANS-LIKE 2-like</fullName>
    </submittedName>
</protein>
<evidence type="ECO:0000256" key="5">
    <source>
        <dbReference type="ARBA" id="ARBA00022833"/>
    </source>
</evidence>
<comment type="subcellular location">
    <subcellularLocation>
        <location evidence="1 8">Nucleus</location>
    </subcellularLocation>
</comment>
<keyword evidence="6 8" id="KW-0539">Nucleus</keyword>
<name>A0A1U8AGZ4_NELNU</name>
<dbReference type="PANTHER" id="PTHR31319">
    <property type="entry name" value="ZINC FINGER PROTEIN CONSTANS-LIKE 4"/>
    <property type="match status" value="1"/>
</dbReference>
<dbReference type="CDD" id="cd19821">
    <property type="entry name" value="Bbox1_BBX-like"/>
    <property type="match status" value="2"/>
</dbReference>
<evidence type="ECO:0000256" key="1">
    <source>
        <dbReference type="ARBA" id="ARBA00004123"/>
    </source>
</evidence>
<evidence type="ECO:0000256" key="2">
    <source>
        <dbReference type="ARBA" id="ARBA00010024"/>
    </source>
</evidence>
<keyword evidence="4 7" id="KW-0863">Zinc-finger</keyword>
<dbReference type="GO" id="GO:2000028">
    <property type="term" value="P:regulation of photoperiodism, flowering"/>
    <property type="evidence" value="ECO:0000318"/>
    <property type="project" value="GO_Central"/>
</dbReference>
<dbReference type="InterPro" id="IPR049808">
    <property type="entry name" value="CONSTANS-like_Bbox1"/>
</dbReference>
<keyword evidence="9" id="KW-1185">Reference proteome</keyword>